<dbReference type="Pfam" id="PF22837">
    <property type="entry name" value="M_Eco57I_C"/>
    <property type="match status" value="1"/>
</dbReference>
<dbReference type="SUPFAM" id="SSF53335">
    <property type="entry name" value="S-adenosyl-L-methionine-dependent methyltransferases"/>
    <property type="match status" value="1"/>
</dbReference>
<protein>
    <recommendedName>
        <fullName evidence="2">site-specific DNA-methyltransferase (adenine-specific)</fullName>
        <ecNumber evidence="2">2.1.1.72</ecNumber>
    </recommendedName>
</protein>
<comment type="similarity">
    <text evidence="1">Belongs to the N(4)/N(6)-methyltransferase family.</text>
</comment>
<evidence type="ECO:0000256" key="1">
    <source>
        <dbReference type="ARBA" id="ARBA00006594"/>
    </source>
</evidence>
<evidence type="ECO:0000313" key="11">
    <source>
        <dbReference type="EMBL" id="NVE95895.1"/>
    </source>
</evidence>
<evidence type="ECO:0000256" key="3">
    <source>
        <dbReference type="ARBA" id="ARBA00022603"/>
    </source>
</evidence>
<organism evidence="11 12">
    <name type="scientific">Altererythrobacter lutimaris</name>
    <dbReference type="NCBI Taxonomy" id="2743979"/>
    <lineage>
        <taxon>Bacteria</taxon>
        <taxon>Pseudomonadati</taxon>
        <taxon>Pseudomonadota</taxon>
        <taxon>Alphaproteobacteria</taxon>
        <taxon>Sphingomonadales</taxon>
        <taxon>Erythrobacteraceae</taxon>
        <taxon>Altererythrobacter</taxon>
    </lineage>
</organism>
<proteinExistence type="inferred from homology"/>
<dbReference type="PROSITE" id="PS00092">
    <property type="entry name" value="N6_MTASE"/>
    <property type="match status" value="1"/>
</dbReference>
<dbReference type="PANTHER" id="PTHR33841">
    <property type="entry name" value="DNA METHYLTRANSFERASE YEEA-RELATED"/>
    <property type="match status" value="1"/>
</dbReference>
<dbReference type="PRINTS" id="PR00507">
    <property type="entry name" value="N12N6MTFRASE"/>
</dbReference>
<comment type="caution">
    <text evidence="11">The sequence shown here is derived from an EMBL/GenBank/DDBJ whole genome shotgun (WGS) entry which is preliminary data.</text>
</comment>
<dbReference type="GO" id="GO:0009007">
    <property type="term" value="F:site-specific DNA-methyltransferase (adenine-specific) activity"/>
    <property type="evidence" value="ECO:0007669"/>
    <property type="project" value="UniProtKB-EC"/>
</dbReference>
<dbReference type="Gene3D" id="3.40.50.150">
    <property type="entry name" value="Vaccinia Virus protein VP39"/>
    <property type="match status" value="1"/>
</dbReference>
<evidence type="ECO:0000256" key="5">
    <source>
        <dbReference type="ARBA" id="ARBA00022691"/>
    </source>
</evidence>
<dbReference type="GO" id="GO:0008170">
    <property type="term" value="F:N-methyltransferase activity"/>
    <property type="evidence" value="ECO:0007669"/>
    <property type="project" value="InterPro"/>
</dbReference>
<sequence length="568" mass="63791">MNFATNKVSPDEQKLRGGYYTPIPLARYLCEWAIRDGGERVLEPSVGDGNFLLALDAANNSPDPLRVTAIELDECELDKAKRRTENADGIEVAWRRGDFFEEFGKIDRKFDVVLGNPPFIRFQYFDPESRETAFEHLRSFGYKPTKLANAWAAFVQLSIEALRPGGRLAMVIPAELLQVKYAEELRDRLTQMFEHVVLVTFQRLVFEGIQQEVVLVLAEGKREEPSDHALIHTIEFADADELFGLRSITDAIAHAPDKHARRDVKWTALFLDEQAFANLQSAHQSKGVKQLGELARVEVGIVTGRNSFFVLEKERAAAMQLNGHSQQLVGRTSSLRSITFRSSDFEAHSDKHPSVLLDLNGVDSNKIKGPLASYIRLGEEQGVHEGYKCSIRKRWFDVPSIYRPDAFLFRQIHDAPLLVANETQATSTDTIHRVRLKQELSPRQLAASFCNSLTFAWAEVCGRSYGGGVLELEPREAEELPIPFAALLHVDADKVDSILRSDGLIAALDYTDPILLGDGLGLSVEEILSIRGCWIQLRDRRKNRRHAPKRAESKPKPKPQKTSLAATA</sequence>
<dbReference type="Proteomes" id="UP000546031">
    <property type="component" value="Unassembled WGS sequence"/>
</dbReference>
<keyword evidence="6" id="KW-0680">Restriction system</keyword>
<keyword evidence="12" id="KW-1185">Reference proteome</keyword>
<dbReference type="Pfam" id="PF02384">
    <property type="entry name" value="N6_Mtase"/>
    <property type="match status" value="1"/>
</dbReference>
<evidence type="ECO:0000256" key="2">
    <source>
        <dbReference type="ARBA" id="ARBA00011900"/>
    </source>
</evidence>
<keyword evidence="5" id="KW-0949">S-adenosyl-L-methionine</keyword>
<dbReference type="GO" id="GO:0009307">
    <property type="term" value="P:DNA restriction-modification system"/>
    <property type="evidence" value="ECO:0007669"/>
    <property type="project" value="UniProtKB-KW"/>
</dbReference>
<dbReference type="InterPro" id="IPR054520">
    <property type="entry name" value="M_Eco57I_C"/>
</dbReference>
<dbReference type="EMBL" id="JABWTA010000001">
    <property type="protein sequence ID" value="NVE95895.1"/>
    <property type="molecule type" value="Genomic_DNA"/>
</dbReference>
<feature type="region of interest" description="Disordered" evidence="8">
    <location>
        <begin position="541"/>
        <end position="568"/>
    </location>
</feature>
<feature type="domain" description="DNA methylase adenine-specific" evidence="9">
    <location>
        <begin position="7"/>
        <end position="244"/>
    </location>
</feature>
<name>A0A850HEF7_9SPHN</name>
<dbReference type="InterPro" id="IPR003356">
    <property type="entry name" value="DNA_methylase_A-5"/>
</dbReference>
<dbReference type="InterPro" id="IPR029063">
    <property type="entry name" value="SAM-dependent_MTases_sf"/>
</dbReference>
<reference evidence="11 12" key="1">
    <citation type="submission" date="2020-06" db="EMBL/GenBank/DDBJ databases">
        <title>Altererythrobacter lutimaris sp. nov., a marine bacterium isolated from a tidal flat.</title>
        <authorList>
            <person name="Kim D."/>
            <person name="Yoo Y."/>
            <person name="Kim J.-J."/>
        </authorList>
    </citation>
    <scope>NUCLEOTIDE SEQUENCE [LARGE SCALE GENOMIC DNA]</scope>
    <source>
        <strain evidence="11 12">JGD-16</strain>
    </source>
</reference>
<evidence type="ECO:0000256" key="7">
    <source>
        <dbReference type="ARBA" id="ARBA00047942"/>
    </source>
</evidence>
<feature type="domain" description="Type II methyltransferase M.Eco57I C-terminal" evidence="10">
    <location>
        <begin position="264"/>
        <end position="516"/>
    </location>
</feature>
<evidence type="ECO:0000259" key="9">
    <source>
        <dbReference type="Pfam" id="PF02384"/>
    </source>
</evidence>
<dbReference type="EC" id="2.1.1.72" evidence="2"/>
<dbReference type="InterPro" id="IPR002052">
    <property type="entry name" value="DNA_methylase_N6_adenine_CS"/>
</dbReference>
<dbReference type="GO" id="GO:0003677">
    <property type="term" value="F:DNA binding"/>
    <property type="evidence" value="ECO:0007669"/>
    <property type="project" value="InterPro"/>
</dbReference>
<dbReference type="CDD" id="cd02440">
    <property type="entry name" value="AdoMet_MTases"/>
    <property type="match status" value="1"/>
</dbReference>
<accession>A0A850HEF7</accession>
<evidence type="ECO:0000256" key="8">
    <source>
        <dbReference type="SAM" id="MobiDB-lite"/>
    </source>
</evidence>
<comment type="catalytic activity">
    <reaction evidence="7">
        <text>a 2'-deoxyadenosine in DNA + S-adenosyl-L-methionine = an N(6)-methyl-2'-deoxyadenosine in DNA + S-adenosyl-L-homocysteine + H(+)</text>
        <dbReference type="Rhea" id="RHEA:15197"/>
        <dbReference type="Rhea" id="RHEA-COMP:12418"/>
        <dbReference type="Rhea" id="RHEA-COMP:12419"/>
        <dbReference type="ChEBI" id="CHEBI:15378"/>
        <dbReference type="ChEBI" id="CHEBI:57856"/>
        <dbReference type="ChEBI" id="CHEBI:59789"/>
        <dbReference type="ChEBI" id="CHEBI:90615"/>
        <dbReference type="ChEBI" id="CHEBI:90616"/>
        <dbReference type="EC" id="2.1.1.72"/>
    </reaction>
</comment>
<dbReference type="InterPro" id="IPR050953">
    <property type="entry name" value="N4_N6_ade-DNA_methylase"/>
</dbReference>
<evidence type="ECO:0000259" key="10">
    <source>
        <dbReference type="Pfam" id="PF22837"/>
    </source>
</evidence>
<evidence type="ECO:0000313" key="12">
    <source>
        <dbReference type="Proteomes" id="UP000546031"/>
    </source>
</evidence>
<keyword evidence="4" id="KW-0808">Transferase</keyword>
<keyword evidence="3 11" id="KW-0489">Methyltransferase</keyword>
<evidence type="ECO:0000256" key="6">
    <source>
        <dbReference type="ARBA" id="ARBA00022747"/>
    </source>
</evidence>
<gene>
    <name evidence="11" type="ORF">HUO12_13400</name>
</gene>
<dbReference type="PANTHER" id="PTHR33841:SF5">
    <property type="entry name" value="DNA METHYLASE (MODIFICATION METHYLASE) (METHYLTRANSFERASE)-RELATED"/>
    <property type="match status" value="1"/>
</dbReference>
<dbReference type="RefSeq" id="WP_176274076.1">
    <property type="nucleotide sequence ID" value="NZ_JABWTA010000001.1"/>
</dbReference>
<evidence type="ECO:0000256" key="4">
    <source>
        <dbReference type="ARBA" id="ARBA00022679"/>
    </source>
</evidence>
<dbReference type="AlphaFoldDB" id="A0A850HEF7"/>
<dbReference type="GO" id="GO:0032259">
    <property type="term" value="P:methylation"/>
    <property type="evidence" value="ECO:0007669"/>
    <property type="project" value="UniProtKB-KW"/>
</dbReference>